<dbReference type="GO" id="GO:0004867">
    <property type="term" value="F:serine-type endopeptidase inhibitor activity"/>
    <property type="evidence" value="ECO:0007669"/>
    <property type="project" value="UniProtKB-KW"/>
</dbReference>
<keyword evidence="3" id="KW-1015">Disulfide bond</keyword>
<organism evidence="5 6">
    <name type="scientific">Acrobeloides nanus</name>
    <dbReference type="NCBI Taxonomy" id="290746"/>
    <lineage>
        <taxon>Eukaryota</taxon>
        <taxon>Metazoa</taxon>
        <taxon>Ecdysozoa</taxon>
        <taxon>Nematoda</taxon>
        <taxon>Chromadorea</taxon>
        <taxon>Rhabditida</taxon>
        <taxon>Tylenchina</taxon>
        <taxon>Cephalobomorpha</taxon>
        <taxon>Cephaloboidea</taxon>
        <taxon>Cephalobidae</taxon>
        <taxon>Acrobeloides</taxon>
    </lineage>
</organism>
<dbReference type="InterPro" id="IPR050098">
    <property type="entry name" value="TFPI/VKTCI-like"/>
</dbReference>
<evidence type="ECO:0000256" key="3">
    <source>
        <dbReference type="ARBA" id="ARBA00023157"/>
    </source>
</evidence>
<dbReference type="PANTHER" id="PTHR10083">
    <property type="entry name" value="KUNITZ-TYPE PROTEASE INHIBITOR-RELATED"/>
    <property type="match status" value="1"/>
</dbReference>
<dbReference type="Proteomes" id="UP000887540">
    <property type="component" value="Unplaced"/>
</dbReference>
<proteinExistence type="predicted"/>
<evidence type="ECO:0000313" key="5">
    <source>
        <dbReference type="Proteomes" id="UP000887540"/>
    </source>
</evidence>
<dbReference type="CDD" id="cd00109">
    <property type="entry name" value="Kunitz-type"/>
    <property type="match status" value="2"/>
</dbReference>
<dbReference type="SUPFAM" id="SSF57362">
    <property type="entry name" value="BPTI-like"/>
    <property type="match status" value="3"/>
</dbReference>
<keyword evidence="5" id="KW-1185">Reference proteome</keyword>
<dbReference type="GO" id="GO:0005615">
    <property type="term" value="C:extracellular space"/>
    <property type="evidence" value="ECO:0007669"/>
    <property type="project" value="TreeGrafter"/>
</dbReference>
<dbReference type="FunFam" id="4.10.410.10:FF:000017">
    <property type="entry name" value="papilin isoform X2"/>
    <property type="match status" value="1"/>
</dbReference>
<feature type="domain" description="BPTI/Kunitz inhibitor" evidence="4">
    <location>
        <begin position="10"/>
        <end position="60"/>
    </location>
</feature>
<dbReference type="InterPro" id="IPR036880">
    <property type="entry name" value="Kunitz_BPTI_sf"/>
</dbReference>
<reference evidence="6" key="1">
    <citation type="submission" date="2022-11" db="UniProtKB">
        <authorList>
            <consortium name="WormBaseParasite"/>
        </authorList>
    </citation>
    <scope>IDENTIFICATION</scope>
</reference>
<evidence type="ECO:0000313" key="6">
    <source>
        <dbReference type="WBParaSite" id="ACRNAN_scaffold20486.g18845.t1"/>
    </source>
</evidence>
<dbReference type="PROSITE" id="PS50279">
    <property type="entry name" value="BPTI_KUNITZ_2"/>
    <property type="match status" value="3"/>
</dbReference>
<dbReference type="Gene3D" id="4.10.410.10">
    <property type="entry name" value="Pancreatic trypsin inhibitor Kunitz domain"/>
    <property type="match status" value="3"/>
</dbReference>
<dbReference type="AlphaFoldDB" id="A0A914D7A5"/>
<name>A0A914D7A5_9BILA</name>
<evidence type="ECO:0000256" key="2">
    <source>
        <dbReference type="ARBA" id="ARBA00022900"/>
    </source>
</evidence>
<dbReference type="WBParaSite" id="ACRNAN_scaffold20486.g18845.t1">
    <property type="protein sequence ID" value="ACRNAN_scaffold20486.g18845.t1"/>
    <property type="gene ID" value="ACRNAN_scaffold20486.g18845"/>
</dbReference>
<accession>A0A914D7A5</accession>
<dbReference type="PROSITE" id="PS00280">
    <property type="entry name" value="BPTI_KUNITZ_1"/>
    <property type="match status" value="2"/>
</dbReference>
<dbReference type="PANTHER" id="PTHR10083:SF373">
    <property type="entry name" value="SERINE PEPTIDASE INHIBITOR, KUNITZ TYPE, 2"/>
    <property type="match status" value="1"/>
</dbReference>
<dbReference type="Pfam" id="PF00014">
    <property type="entry name" value="Kunitz_BPTI"/>
    <property type="match status" value="3"/>
</dbReference>
<keyword evidence="1" id="KW-0646">Protease inhibitor</keyword>
<evidence type="ECO:0000256" key="1">
    <source>
        <dbReference type="ARBA" id="ARBA00022690"/>
    </source>
</evidence>
<dbReference type="InterPro" id="IPR002223">
    <property type="entry name" value="Kunitz_BPTI"/>
</dbReference>
<sequence>MAVTKAPETCNQLMDAGRCRGRFPSFYYDFARGECLPFDYTGCGGNSNRFHTKEQCESLCLRREPSIPIRIGLAGAGRVENVPHHPPIQQREQAQDKHVCEHPKDTGPCNRFVTKWFYNKGDGTCNRFHYGGCEGNPNRFETEQQCKQTCGEYTDTCYLPKVVGPCAGKNKRFFYNQSTKQCTEFEYSGC</sequence>
<protein>
    <submittedName>
        <fullName evidence="6">BPTI/Kunitz inhibitor domain-containing protein</fullName>
    </submittedName>
</protein>
<dbReference type="InterPro" id="IPR020901">
    <property type="entry name" value="Prtase_inh_Kunz-CS"/>
</dbReference>
<dbReference type="SMART" id="SM00131">
    <property type="entry name" value="KU"/>
    <property type="match status" value="3"/>
</dbReference>
<keyword evidence="2" id="KW-0722">Serine protease inhibitor</keyword>
<evidence type="ECO:0000259" key="4">
    <source>
        <dbReference type="PROSITE" id="PS50279"/>
    </source>
</evidence>
<feature type="domain" description="BPTI/Kunitz inhibitor" evidence="4">
    <location>
        <begin position="100"/>
        <end position="150"/>
    </location>
</feature>
<feature type="domain" description="BPTI/Kunitz inhibitor" evidence="4">
    <location>
        <begin position="157"/>
        <end position="190"/>
    </location>
</feature>
<dbReference type="PRINTS" id="PR00759">
    <property type="entry name" value="BASICPTASE"/>
</dbReference>